<dbReference type="KEGG" id="jcu:105643215"/>
<dbReference type="Proteomes" id="UP000027138">
    <property type="component" value="Unassembled WGS sequence"/>
</dbReference>
<name>A0A067KAL0_JATCU</name>
<dbReference type="AlphaFoldDB" id="A0A067KAL0"/>
<accession>A0A067KAL0</accession>
<dbReference type="PANTHER" id="PTHR33625:SF2">
    <property type="entry name" value="POST-SET DOMAIN-CONTAINING PROTEIN"/>
    <property type="match status" value="1"/>
</dbReference>
<sequence length="250" mass="27535">MGGGAAHVDLAVINCKTCSNPITSLPSPPSASTLNFPVSANNTTLAQSCIASETGTGTGKLLGKQDKRVLYKDIFGLVPCQFEVESAIVALQEFLQRISSSSSQCNRLLQMLDKRVEDVFRLLQTDPVIKRLVVSLASDKHVWDAVMNNQMMLQLRKSFVFAAESCRIQSCNGEKDVVSCMLSLIMDIAKAKVTQLIQKFQALMNEILQSSEREELTEENRDEADDRVRSSLLLSIVILLIVVLSRFHGA</sequence>
<evidence type="ECO:0000313" key="2">
    <source>
        <dbReference type="Proteomes" id="UP000027138"/>
    </source>
</evidence>
<gene>
    <name evidence="1" type="ORF">JCGZ_14620</name>
</gene>
<proteinExistence type="predicted"/>
<dbReference type="EMBL" id="KK914782">
    <property type="protein sequence ID" value="KDP28849.1"/>
    <property type="molecule type" value="Genomic_DNA"/>
</dbReference>
<organism evidence="1 2">
    <name type="scientific">Jatropha curcas</name>
    <name type="common">Barbados nut</name>
    <dbReference type="NCBI Taxonomy" id="180498"/>
    <lineage>
        <taxon>Eukaryota</taxon>
        <taxon>Viridiplantae</taxon>
        <taxon>Streptophyta</taxon>
        <taxon>Embryophyta</taxon>
        <taxon>Tracheophyta</taxon>
        <taxon>Spermatophyta</taxon>
        <taxon>Magnoliopsida</taxon>
        <taxon>eudicotyledons</taxon>
        <taxon>Gunneridae</taxon>
        <taxon>Pentapetalae</taxon>
        <taxon>rosids</taxon>
        <taxon>fabids</taxon>
        <taxon>Malpighiales</taxon>
        <taxon>Euphorbiaceae</taxon>
        <taxon>Crotonoideae</taxon>
        <taxon>Jatropheae</taxon>
        <taxon>Jatropha</taxon>
    </lineage>
</organism>
<dbReference type="PANTHER" id="PTHR33625">
    <property type="entry name" value="OS08G0179900 PROTEIN"/>
    <property type="match status" value="1"/>
</dbReference>
<dbReference type="OrthoDB" id="851532at2759"/>
<keyword evidence="2" id="KW-1185">Reference proteome</keyword>
<evidence type="ECO:0000313" key="1">
    <source>
        <dbReference type="EMBL" id="KDP28849.1"/>
    </source>
</evidence>
<dbReference type="STRING" id="180498.A0A067KAL0"/>
<protein>
    <submittedName>
        <fullName evidence="1">Uncharacterized protein</fullName>
    </submittedName>
</protein>
<reference evidence="1 2" key="1">
    <citation type="journal article" date="2014" name="PLoS ONE">
        <title>Global Analysis of Gene Expression Profiles in Physic Nut (Jatropha curcas L.) Seedlings Exposed to Salt Stress.</title>
        <authorList>
            <person name="Zhang L."/>
            <person name="Zhang C."/>
            <person name="Wu P."/>
            <person name="Chen Y."/>
            <person name="Li M."/>
            <person name="Jiang H."/>
            <person name="Wu G."/>
        </authorList>
    </citation>
    <scope>NUCLEOTIDE SEQUENCE [LARGE SCALE GENOMIC DNA]</scope>
    <source>
        <strain evidence="2">cv. GZQX0401</strain>
        <tissue evidence="1">Young leaves</tissue>
    </source>
</reference>